<dbReference type="InterPro" id="IPR000702">
    <property type="entry name" value="Ribosomal_uL6-like"/>
</dbReference>
<gene>
    <name evidence="8" type="primary">rplF</name>
    <name evidence="8" type="ORF">C3B56_00087</name>
</gene>
<dbReference type="RefSeq" id="WP_126071473.1">
    <property type="nucleotide sequence ID" value="NZ_CP026513.1"/>
</dbReference>
<feature type="domain" description="Large ribosomal subunit protein uL6 alpha-beta" evidence="7">
    <location>
        <begin position="90"/>
        <end position="164"/>
    </location>
</feature>
<dbReference type="Proteomes" id="UP000274458">
    <property type="component" value="Chromosome"/>
</dbReference>
<dbReference type="OrthoDB" id="9805007at2"/>
<dbReference type="GO" id="GO:0022625">
    <property type="term" value="C:cytosolic large ribosomal subunit"/>
    <property type="evidence" value="ECO:0007669"/>
    <property type="project" value="UniProtKB-UniRule"/>
</dbReference>
<dbReference type="InterPro" id="IPR002358">
    <property type="entry name" value="Ribosomal_uL6_CS"/>
</dbReference>
<dbReference type="InterPro" id="IPR020040">
    <property type="entry name" value="Ribosomal_uL6_a/b-dom"/>
</dbReference>
<dbReference type="PRINTS" id="PR00059">
    <property type="entry name" value="RIBOSOMALL6"/>
</dbReference>
<dbReference type="PANTHER" id="PTHR11655">
    <property type="entry name" value="60S/50S RIBOSOMAL PROTEIN L6/L9"/>
    <property type="match status" value="1"/>
</dbReference>
<keyword evidence="2 5" id="KW-0687">Ribonucleoprotein</keyword>
<reference evidence="8 9" key="1">
    <citation type="journal article" date="2018" name="Genome Biol. Evol.">
        <title>Partnering With a Pest: Genomes of Hemlock Woolly Adelgid Symbionts Reveal Atypical Nutritional Provisioning Patterns in Dual-Obligate Bacteria.</title>
        <authorList>
            <person name="Weglarz K.M."/>
            <person name="Havill N.P."/>
            <person name="Burke G.R."/>
            <person name="von Dohlen C.D."/>
        </authorList>
    </citation>
    <scope>NUCLEOTIDE SEQUENCE [LARGE SCALE GENOMIC DNA]</scope>
    <source>
        <strain evidence="8">ENA</strain>
    </source>
</reference>
<dbReference type="KEGG" id="aade:C3B56_00087"/>
<name>A0A3S9J7I2_9ENTR</name>
<evidence type="ECO:0000256" key="3">
    <source>
        <dbReference type="ARBA" id="ARBA00035454"/>
    </source>
</evidence>
<dbReference type="GO" id="GO:0003735">
    <property type="term" value="F:structural constituent of ribosome"/>
    <property type="evidence" value="ECO:0007669"/>
    <property type="project" value="UniProtKB-UniRule"/>
</dbReference>
<comment type="function">
    <text evidence="6">This protein binds to the 23S rRNA, and is important in its secondary structure. It is located near the subunit interface in the base of the L7/L12 stalk, and near the tRNA binding site of the peptidyltransferase center.</text>
</comment>
<keyword evidence="6" id="KW-0694">RNA-binding</keyword>
<evidence type="ECO:0000259" key="7">
    <source>
        <dbReference type="Pfam" id="PF00347"/>
    </source>
</evidence>
<sequence length="177" mass="20452">MSRIAKKPILIPKEIKVKIDKKKIIIKNINNKFFININKLVKIEKIKNKLIFRPYKENKNSWLQSGTIRSIVNNSIIGITKGFTKKLKVIGIGYKISVKNNIINLFVGYSHSIIYKLPKDVSAICPSQNEIIFKSINKQSIGQVAANIRFYKKPEPYKGKGIRYDNEIVYIKETKKK</sequence>
<evidence type="ECO:0000256" key="5">
    <source>
        <dbReference type="RuleBase" id="RU003869"/>
    </source>
</evidence>
<dbReference type="PIRSF" id="PIRSF002162">
    <property type="entry name" value="Ribosomal_L6"/>
    <property type="match status" value="1"/>
</dbReference>
<keyword evidence="9" id="KW-1185">Reference proteome</keyword>
<dbReference type="PROSITE" id="PS00525">
    <property type="entry name" value="RIBOSOMAL_L6_1"/>
    <property type="match status" value="1"/>
</dbReference>
<dbReference type="NCBIfam" id="TIGR03654">
    <property type="entry name" value="L6_bact"/>
    <property type="match status" value="1"/>
</dbReference>
<evidence type="ECO:0000256" key="4">
    <source>
        <dbReference type="NCBIfam" id="TIGR03654"/>
    </source>
</evidence>
<evidence type="ECO:0000256" key="6">
    <source>
        <dbReference type="RuleBase" id="RU003870"/>
    </source>
</evidence>
<dbReference type="GO" id="GO:0002181">
    <property type="term" value="P:cytoplasmic translation"/>
    <property type="evidence" value="ECO:0007669"/>
    <property type="project" value="TreeGrafter"/>
</dbReference>
<accession>A0A3S9J7I2</accession>
<dbReference type="InterPro" id="IPR036789">
    <property type="entry name" value="Ribosomal_uL6-like_a/b-dom_sf"/>
</dbReference>
<dbReference type="PANTHER" id="PTHR11655:SF14">
    <property type="entry name" value="LARGE RIBOSOMAL SUBUNIT PROTEIN UL6M"/>
    <property type="match status" value="1"/>
</dbReference>
<evidence type="ECO:0000313" key="8">
    <source>
        <dbReference type="EMBL" id="AZP36207.1"/>
    </source>
</evidence>
<dbReference type="EMBL" id="CP026513">
    <property type="protein sequence ID" value="AZP36207.1"/>
    <property type="molecule type" value="Genomic_DNA"/>
</dbReference>
<dbReference type="AlphaFoldDB" id="A0A3S9J7I2"/>
<evidence type="ECO:0000256" key="1">
    <source>
        <dbReference type="ARBA" id="ARBA00022980"/>
    </source>
</evidence>
<keyword evidence="6" id="KW-0699">rRNA-binding</keyword>
<dbReference type="GO" id="GO:0019843">
    <property type="term" value="F:rRNA binding"/>
    <property type="evidence" value="ECO:0007669"/>
    <property type="project" value="UniProtKB-UniRule"/>
</dbReference>
<comment type="similarity">
    <text evidence="5">Belongs to the universal ribosomal protein uL6 family.</text>
</comment>
<protein>
    <recommendedName>
        <fullName evidence="3 4">50S ribosomal protein L6</fullName>
    </recommendedName>
</protein>
<dbReference type="InterPro" id="IPR019906">
    <property type="entry name" value="Ribosomal_uL6_bac-type"/>
</dbReference>
<evidence type="ECO:0000313" key="9">
    <source>
        <dbReference type="Proteomes" id="UP000274458"/>
    </source>
</evidence>
<dbReference type="SUPFAM" id="SSF56053">
    <property type="entry name" value="Ribosomal protein L6"/>
    <property type="match status" value="2"/>
</dbReference>
<evidence type="ECO:0000256" key="2">
    <source>
        <dbReference type="ARBA" id="ARBA00023274"/>
    </source>
</evidence>
<keyword evidence="1 5" id="KW-0689">Ribosomal protein</keyword>
<organism evidence="8 9">
    <name type="scientific">Candidatus Annandia adelgestsuga</name>
    <dbReference type="NCBI Taxonomy" id="1302411"/>
    <lineage>
        <taxon>Bacteria</taxon>
        <taxon>Pseudomonadati</taxon>
        <taxon>Pseudomonadota</taxon>
        <taxon>Gammaproteobacteria</taxon>
        <taxon>Enterobacterales</taxon>
        <taxon>Enterobacteriaceae</taxon>
        <taxon>Candidatus Annandia</taxon>
    </lineage>
</organism>
<dbReference type="Gene3D" id="3.90.930.12">
    <property type="entry name" value="Ribosomal protein L6, alpha-beta domain"/>
    <property type="match status" value="2"/>
</dbReference>
<dbReference type="Pfam" id="PF00347">
    <property type="entry name" value="Ribosomal_L6"/>
    <property type="match status" value="1"/>
</dbReference>
<proteinExistence type="inferred from homology"/>